<evidence type="ECO:0000313" key="2">
    <source>
        <dbReference type="Proteomes" id="UP000245489"/>
    </source>
</evidence>
<dbReference type="RefSeq" id="WP_109744495.1">
    <property type="nucleotide sequence ID" value="NZ_QGGO01000025.1"/>
</dbReference>
<accession>A0A316DUN3</accession>
<proteinExistence type="predicted"/>
<gene>
    <name evidence="1" type="ORF">LV89_03826</name>
</gene>
<sequence length="162" mass="19250">MQKKLILKRLQHTIFKANLLKTWEFSFDNFRVEYLFPKDSKHDTVKIKPLSGDFIEWYPIWFPKSEFDYQVQNSYVVVTYEGSSKREDIVSGLCEWHGLSKTIIGCLFFGEILIINANKPNKTVFKSFNTISRVQLIKRFEAMYRRIDQNLIDPNWTNNLKA</sequence>
<keyword evidence="2" id="KW-1185">Reference proteome</keyword>
<organism evidence="1 2">
    <name type="scientific">Arcicella aurantiaca</name>
    <dbReference type="NCBI Taxonomy" id="591202"/>
    <lineage>
        <taxon>Bacteria</taxon>
        <taxon>Pseudomonadati</taxon>
        <taxon>Bacteroidota</taxon>
        <taxon>Cytophagia</taxon>
        <taxon>Cytophagales</taxon>
        <taxon>Flectobacillaceae</taxon>
        <taxon>Arcicella</taxon>
    </lineage>
</organism>
<comment type="caution">
    <text evidence="1">The sequence shown here is derived from an EMBL/GenBank/DDBJ whole genome shotgun (WGS) entry which is preliminary data.</text>
</comment>
<protein>
    <submittedName>
        <fullName evidence="1">Uncharacterized protein</fullName>
    </submittedName>
</protein>
<dbReference type="Proteomes" id="UP000245489">
    <property type="component" value="Unassembled WGS sequence"/>
</dbReference>
<name>A0A316DUN3_9BACT</name>
<dbReference type="AlphaFoldDB" id="A0A316DUN3"/>
<dbReference type="EMBL" id="QGGO01000025">
    <property type="protein sequence ID" value="PWK20283.1"/>
    <property type="molecule type" value="Genomic_DNA"/>
</dbReference>
<evidence type="ECO:0000313" key="1">
    <source>
        <dbReference type="EMBL" id="PWK20283.1"/>
    </source>
</evidence>
<reference evidence="1 2" key="1">
    <citation type="submission" date="2018-05" db="EMBL/GenBank/DDBJ databases">
        <title>Genomic Encyclopedia of Archaeal and Bacterial Type Strains, Phase II (KMG-II): from individual species to whole genera.</title>
        <authorList>
            <person name="Goeker M."/>
        </authorList>
    </citation>
    <scope>NUCLEOTIDE SEQUENCE [LARGE SCALE GENOMIC DNA]</scope>
    <source>
        <strain evidence="1 2">DSM 22214</strain>
    </source>
</reference>